<accession>A0A6A5VML4</accession>
<dbReference type="EMBL" id="ML976662">
    <property type="protein sequence ID" value="KAF1977938.1"/>
    <property type="molecule type" value="Genomic_DNA"/>
</dbReference>
<gene>
    <name evidence="1" type="ORF">BU23DRAFT_564785</name>
</gene>
<protein>
    <submittedName>
        <fullName evidence="1">Uncharacterized protein</fullName>
    </submittedName>
</protein>
<evidence type="ECO:0000313" key="2">
    <source>
        <dbReference type="Proteomes" id="UP000800036"/>
    </source>
</evidence>
<evidence type="ECO:0000313" key="1">
    <source>
        <dbReference type="EMBL" id="KAF1977938.1"/>
    </source>
</evidence>
<sequence>MRSSARAEAGGRDSTHLCKSSAIQLDSKLDNTLLLERTIGKVIFRRLFGGVGNPVAGSWDVGGFSVKLNPSHRRCPIPGCACCETAQYGSFQNSSIIGGLGRVTRMHSMLRLPI</sequence>
<proteinExistence type="predicted"/>
<dbReference type="AlphaFoldDB" id="A0A6A5VML4"/>
<organism evidence="1 2">
    <name type="scientific">Bimuria novae-zelandiae CBS 107.79</name>
    <dbReference type="NCBI Taxonomy" id="1447943"/>
    <lineage>
        <taxon>Eukaryota</taxon>
        <taxon>Fungi</taxon>
        <taxon>Dikarya</taxon>
        <taxon>Ascomycota</taxon>
        <taxon>Pezizomycotina</taxon>
        <taxon>Dothideomycetes</taxon>
        <taxon>Pleosporomycetidae</taxon>
        <taxon>Pleosporales</taxon>
        <taxon>Massarineae</taxon>
        <taxon>Didymosphaeriaceae</taxon>
        <taxon>Bimuria</taxon>
    </lineage>
</organism>
<name>A0A6A5VML4_9PLEO</name>
<dbReference type="Proteomes" id="UP000800036">
    <property type="component" value="Unassembled WGS sequence"/>
</dbReference>
<keyword evidence="2" id="KW-1185">Reference proteome</keyword>
<reference evidence="1" key="1">
    <citation type="journal article" date="2020" name="Stud. Mycol.">
        <title>101 Dothideomycetes genomes: a test case for predicting lifestyles and emergence of pathogens.</title>
        <authorList>
            <person name="Haridas S."/>
            <person name="Albert R."/>
            <person name="Binder M."/>
            <person name="Bloem J."/>
            <person name="Labutti K."/>
            <person name="Salamov A."/>
            <person name="Andreopoulos B."/>
            <person name="Baker S."/>
            <person name="Barry K."/>
            <person name="Bills G."/>
            <person name="Bluhm B."/>
            <person name="Cannon C."/>
            <person name="Castanera R."/>
            <person name="Culley D."/>
            <person name="Daum C."/>
            <person name="Ezra D."/>
            <person name="Gonzalez J."/>
            <person name="Henrissat B."/>
            <person name="Kuo A."/>
            <person name="Liang C."/>
            <person name="Lipzen A."/>
            <person name="Lutzoni F."/>
            <person name="Magnuson J."/>
            <person name="Mondo S."/>
            <person name="Nolan M."/>
            <person name="Ohm R."/>
            <person name="Pangilinan J."/>
            <person name="Park H.-J."/>
            <person name="Ramirez L."/>
            <person name="Alfaro M."/>
            <person name="Sun H."/>
            <person name="Tritt A."/>
            <person name="Yoshinaga Y."/>
            <person name="Zwiers L.-H."/>
            <person name="Turgeon B."/>
            <person name="Goodwin S."/>
            <person name="Spatafora J."/>
            <person name="Crous P."/>
            <person name="Grigoriev I."/>
        </authorList>
    </citation>
    <scope>NUCLEOTIDE SEQUENCE</scope>
    <source>
        <strain evidence="1">CBS 107.79</strain>
    </source>
</reference>